<name>A0A368H0D9_ANCCA</name>
<feature type="region of interest" description="Disordered" evidence="1">
    <location>
        <begin position="275"/>
        <end position="432"/>
    </location>
</feature>
<comment type="caution">
    <text evidence="3">The sequence shown here is derived from an EMBL/GenBank/DDBJ whole genome shotgun (WGS) entry which is preliminary data.</text>
</comment>
<feature type="compositionally biased region" description="Polar residues" evidence="1">
    <location>
        <begin position="387"/>
        <end position="400"/>
    </location>
</feature>
<feature type="compositionally biased region" description="Polar residues" evidence="1">
    <location>
        <begin position="421"/>
        <end position="432"/>
    </location>
</feature>
<feature type="domain" description="C2H2-type" evidence="2">
    <location>
        <begin position="57"/>
        <end position="78"/>
    </location>
</feature>
<dbReference type="InterPro" id="IPR013087">
    <property type="entry name" value="Znf_C2H2_type"/>
</dbReference>
<dbReference type="PANTHER" id="PTHR33936:SF24">
    <property type="entry name" value="C2H2-TYPE DOMAIN-CONTAINING PROTEIN"/>
    <property type="match status" value="1"/>
</dbReference>
<dbReference type="SMART" id="SM00355">
    <property type="entry name" value="ZnF_C2H2"/>
    <property type="match status" value="2"/>
</dbReference>
<dbReference type="PANTHER" id="PTHR33936">
    <property type="entry name" value="PROTEIN CBG17840"/>
    <property type="match status" value="1"/>
</dbReference>
<dbReference type="EMBL" id="JOJR01000027">
    <property type="protein sequence ID" value="RCN50066.1"/>
    <property type="molecule type" value="Genomic_DNA"/>
</dbReference>
<accession>A0A368H0D9</accession>
<dbReference type="OrthoDB" id="5877093at2759"/>
<reference evidence="3 4" key="1">
    <citation type="submission" date="2014-10" db="EMBL/GenBank/DDBJ databases">
        <title>Draft genome of the hookworm Ancylostoma caninum.</title>
        <authorList>
            <person name="Mitreva M."/>
        </authorList>
    </citation>
    <scope>NUCLEOTIDE SEQUENCE [LARGE SCALE GENOMIC DNA]</scope>
    <source>
        <strain evidence="3 4">Baltimore</strain>
    </source>
</reference>
<feature type="compositionally biased region" description="Acidic residues" evidence="1">
    <location>
        <begin position="280"/>
        <end position="297"/>
    </location>
</feature>
<dbReference type="STRING" id="29170.A0A368H0D9"/>
<evidence type="ECO:0000256" key="1">
    <source>
        <dbReference type="SAM" id="MobiDB-lite"/>
    </source>
</evidence>
<feature type="compositionally biased region" description="Pro residues" evidence="1">
    <location>
        <begin position="366"/>
        <end position="378"/>
    </location>
</feature>
<dbReference type="PROSITE" id="PS00028">
    <property type="entry name" value="ZINC_FINGER_C2H2_1"/>
    <property type="match status" value="1"/>
</dbReference>
<evidence type="ECO:0000259" key="2">
    <source>
        <dbReference type="PROSITE" id="PS00028"/>
    </source>
</evidence>
<proteinExistence type="predicted"/>
<dbReference type="AlphaFoldDB" id="A0A368H0D9"/>
<dbReference type="Gene3D" id="3.30.160.60">
    <property type="entry name" value="Classic Zinc Finger"/>
    <property type="match status" value="1"/>
</dbReference>
<dbReference type="InterPro" id="IPR052797">
    <property type="entry name" value="RegFact_GeneExpr_CellDeath"/>
</dbReference>
<sequence length="514" mass="58756">MDSDLVMDACPLCGSIRKKNLYSHLFFVHSYTKQQIEDFKEERRRERLALCGTTSNCKVCGVQLPSKRAVERHVRAEHPEKYLENWPHIWCPICHEILKSHYALVDHAQANHSETADQYKIEVVNFPNMEEFEKWKRISEEHDMTSRAITSSKQRKGSRVMYMRCHRAQNRCRRLKDSSRKGTRKVVPFCTAFMKVIESESGVRVEYCSTHFGHDVQPELLRLDKQSEQYIVSLLRKGLKCREVYETVKEKAATQTNIAKKYSLRPVDIRRGKGVYVSDNESEEEECDQSDAMEVDSETVVADPEPSEPEPVASHPVEPEQEPEVAPSTEMEQGLVDAHPAQPEPEPMVLHPEQSRPEPMGVIPEQPEPGPSAAPSEPPESEPVVAHSQQPESVATQSEQPKQEPDDAEPESVTEKLLSEFTVTSERPQQEILVQTTQPESDFLHAESLLPQEQSSFPSGFTKRLITAESDLKEIKQEADEEKPPINYEMANMEVLGRIEKIKQHLAKERTRKN</sequence>
<evidence type="ECO:0000313" key="4">
    <source>
        <dbReference type="Proteomes" id="UP000252519"/>
    </source>
</evidence>
<protein>
    <submittedName>
        <fullName evidence="3">Zinc finger, C2H2 type</fullName>
    </submittedName>
</protein>
<dbReference type="Proteomes" id="UP000252519">
    <property type="component" value="Unassembled WGS sequence"/>
</dbReference>
<organism evidence="3 4">
    <name type="scientific">Ancylostoma caninum</name>
    <name type="common">Dog hookworm</name>
    <dbReference type="NCBI Taxonomy" id="29170"/>
    <lineage>
        <taxon>Eukaryota</taxon>
        <taxon>Metazoa</taxon>
        <taxon>Ecdysozoa</taxon>
        <taxon>Nematoda</taxon>
        <taxon>Chromadorea</taxon>
        <taxon>Rhabditida</taxon>
        <taxon>Rhabditina</taxon>
        <taxon>Rhabditomorpha</taxon>
        <taxon>Strongyloidea</taxon>
        <taxon>Ancylostomatidae</taxon>
        <taxon>Ancylostomatinae</taxon>
        <taxon>Ancylostoma</taxon>
    </lineage>
</organism>
<evidence type="ECO:0000313" key="3">
    <source>
        <dbReference type="EMBL" id="RCN50066.1"/>
    </source>
</evidence>
<keyword evidence="4" id="KW-1185">Reference proteome</keyword>
<gene>
    <name evidence="3" type="ORF">ANCCAN_03897</name>
</gene>